<evidence type="ECO:0000313" key="1">
    <source>
        <dbReference type="EMBL" id="AXF84958.1"/>
    </source>
</evidence>
<protein>
    <recommendedName>
        <fullName evidence="3">ATPase domain-containing protein</fullName>
    </recommendedName>
</protein>
<proteinExistence type="predicted"/>
<evidence type="ECO:0000313" key="2">
    <source>
        <dbReference type="Proteomes" id="UP000252182"/>
    </source>
</evidence>
<dbReference type="InterPro" id="IPR027417">
    <property type="entry name" value="P-loop_NTPase"/>
</dbReference>
<name>A0A345D9C0_9BURK</name>
<organism evidence="1 2">
    <name type="scientific">Ephemeroptericola cinctiostellae</name>
    <dbReference type="NCBI Taxonomy" id="2268024"/>
    <lineage>
        <taxon>Bacteria</taxon>
        <taxon>Pseudomonadati</taxon>
        <taxon>Pseudomonadota</taxon>
        <taxon>Betaproteobacteria</taxon>
        <taxon>Burkholderiales</taxon>
        <taxon>Burkholderiaceae</taxon>
        <taxon>Ephemeroptericola</taxon>
    </lineage>
</organism>
<keyword evidence="2" id="KW-1185">Reference proteome</keyword>
<dbReference type="Gene3D" id="3.40.50.300">
    <property type="entry name" value="P-loop containing nucleotide triphosphate hydrolases"/>
    <property type="match status" value="1"/>
</dbReference>
<dbReference type="AlphaFoldDB" id="A0A345D9C0"/>
<evidence type="ECO:0008006" key="3">
    <source>
        <dbReference type="Google" id="ProtNLM"/>
    </source>
</evidence>
<dbReference type="EMBL" id="CP031124">
    <property type="protein sequence ID" value="AXF84958.1"/>
    <property type="molecule type" value="Genomic_DNA"/>
</dbReference>
<dbReference type="SUPFAM" id="SSF52540">
    <property type="entry name" value="P-loop containing nucleoside triphosphate hydrolases"/>
    <property type="match status" value="1"/>
</dbReference>
<sequence length="319" mass="35319">MGKTEFLRNDIMPMAENAGYRVFYFSFLDGSSGEIVEKFTQALQQFTADSLLDKSVSKAKSIKKIAIAGTSIEMNEPAKESISTILNQLASNEHPILLLLDEIQELVNIPSAAGVISSLRTGLDLNRTKTKTIFTGSSRNGLLSMFDDARAPFFHFSTNIDFPVLDDGFVLHLADIYTQITHDGLDVNALISTFDQLGRVPMHMRSLMKEVILDPNHSLSVALERIRSSIVDNQGYATTWMQLKGLDKSIIQYLAGGGIEPYSSNARQSYANGLGIKDVSVAAVQNAIRRLTRQNHLTKNAHGDYVVSEPNFLMWAKEQ</sequence>
<gene>
    <name evidence="1" type="ORF">DTO96_100674</name>
</gene>
<dbReference type="Proteomes" id="UP000252182">
    <property type="component" value="Chromosome"/>
</dbReference>
<accession>A0A345D9C0</accession>
<dbReference type="KEGG" id="hyf:DTO96_100674"/>
<dbReference type="OrthoDB" id="8576717at2"/>
<dbReference type="PANTHER" id="PTHR34301:SF8">
    <property type="entry name" value="ATPASE DOMAIN-CONTAINING PROTEIN"/>
    <property type="match status" value="1"/>
</dbReference>
<dbReference type="PANTHER" id="PTHR34301">
    <property type="entry name" value="DNA-BINDING PROTEIN-RELATED"/>
    <property type="match status" value="1"/>
</dbReference>
<reference evidence="2" key="1">
    <citation type="submission" date="2018-07" db="EMBL/GenBank/DDBJ databases">
        <authorList>
            <person name="Kim H."/>
        </authorList>
    </citation>
    <scope>NUCLEOTIDE SEQUENCE [LARGE SCALE GENOMIC DNA]</scope>
    <source>
        <strain evidence="2">F02</strain>
    </source>
</reference>